<dbReference type="EMBL" id="VUOB01000064">
    <property type="protein sequence ID" value="KAA2253921.1"/>
    <property type="molecule type" value="Genomic_DNA"/>
</dbReference>
<dbReference type="Gene3D" id="3.40.50.850">
    <property type="entry name" value="Isochorismatase-like"/>
    <property type="match status" value="1"/>
</dbReference>
<evidence type="ECO:0000313" key="3">
    <source>
        <dbReference type="EMBL" id="KAA2253921.1"/>
    </source>
</evidence>
<keyword evidence="1" id="KW-0378">Hydrolase</keyword>
<dbReference type="InterPro" id="IPR036380">
    <property type="entry name" value="Isochorismatase-like_sf"/>
</dbReference>
<dbReference type="InterPro" id="IPR000868">
    <property type="entry name" value="Isochorismatase-like_dom"/>
</dbReference>
<proteinExistence type="predicted"/>
<reference evidence="3 4" key="2">
    <citation type="submission" date="2019-09" db="EMBL/GenBank/DDBJ databases">
        <authorList>
            <person name="Jin C."/>
        </authorList>
    </citation>
    <scope>NUCLEOTIDE SEQUENCE [LARGE SCALE GENOMIC DNA]</scope>
    <source>
        <strain evidence="3 4">AN110305</strain>
    </source>
</reference>
<accession>A0A5B2WQA6</accession>
<protein>
    <submittedName>
        <fullName evidence="3">Isochorismatase family protein</fullName>
    </submittedName>
</protein>
<dbReference type="GO" id="GO:0016787">
    <property type="term" value="F:hydrolase activity"/>
    <property type="evidence" value="ECO:0007669"/>
    <property type="project" value="UniProtKB-KW"/>
</dbReference>
<organism evidence="3 4">
    <name type="scientific">Solihabitans fulvus</name>
    <dbReference type="NCBI Taxonomy" id="1892852"/>
    <lineage>
        <taxon>Bacteria</taxon>
        <taxon>Bacillati</taxon>
        <taxon>Actinomycetota</taxon>
        <taxon>Actinomycetes</taxon>
        <taxon>Pseudonocardiales</taxon>
        <taxon>Pseudonocardiaceae</taxon>
        <taxon>Solihabitans</taxon>
    </lineage>
</organism>
<name>A0A5B2WQA6_9PSEU</name>
<evidence type="ECO:0000256" key="1">
    <source>
        <dbReference type="ARBA" id="ARBA00022801"/>
    </source>
</evidence>
<dbReference type="InterPro" id="IPR050272">
    <property type="entry name" value="Isochorismatase-like_hydrls"/>
</dbReference>
<feature type="domain" description="Isochorismatase-like" evidence="2">
    <location>
        <begin position="4"/>
        <end position="145"/>
    </location>
</feature>
<sequence>MTSVFLLVDAQRNMLLPPEPVPAAATVAPVLADLLGRAREAGAVIVHVRNNGSEVDPDAPGTPGWQLVHEVRDGEHLVDKHKQDAFAGTPLAELVPASADVVVAGMQSEYCIRATSLAALGRGHRVTLVRDGHATYADGEPAEAISGRVEDELRAAGVSVLDSADITFA</sequence>
<dbReference type="AlphaFoldDB" id="A0A5B2WQA6"/>
<dbReference type="RefSeq" id="WP_149853615.1">
    <property type="nucleotide sequence ID" value="NZ_VUOB01000064.1"/>
</dbReference>
<keyword evidence="4" id="KW-1185">Reference proteome</keyword>
<dbReference type="Pfam" id="PF00857">
    <property type="entry name" value="Isochorismatase"/>
    <property type="match status" value="1"/>
</dbReference>
<dbReference type="SUPFAM" id="SSF52499">
    <property type="entry name" value="Isochorismatase-like hydrolases"/>
    <property type="match status" value="1"/>
</dbReference>
<dbReference type="OrthoDB" id="3429567at2"/>
<gene>
    <name evidence="3" type="ORF">F0L68_32160</name>
</gene>
<comment type="caution">
    <text evidence="3">The sequence shown here is derived from an EMBL/GenBank/DDBJ whole genome shotgun (WGS) entry which is preliminary data.</text>
</comment>
<dbReference type="PANTHER" id="PTHR43540">
    <property type="entry name" value="PEROXYUREIDOACRYLATE/UREIDOACRYLATE AMIDOHYDROLASE-RELATED"/>
    <property type="match status" value="1"/>
</dbReference>
<evidence type="ECO:0000259" key="2">
    <source>
        <dbReference type="Pfam" id="PF00857"/>
    </source>
</evidence>
<evidence type="ECO:0000313" key="4">
    <source>
        <dbReference type="Proteomes" id="UP000323454"/>
    </source>
</evidence>
<reference evidence="3 4" key="1">
    <citation type="submission" date="2019-09" db="EMBL/GenBank/DDBJ databases">
        <title>Goodfellowia gen. nov., a new genus of the Pseudonocardineae related to Actinoalloteichus, containing Goodfellowia coeruleoviolacea gen. nov., comb. nov. gen. nov., comb. nov.</title>
        <authorList>
            <person name="Labeda D."/>
        </authorList>
    </citation>
    <scope>NUCLEOTIDE SEQUENCE [LARGE SCALE GENOMIC DNA]</scope>
    <source>
        <strain evidence="3 4">AN110305</strain>
    </source>
</reference>
<dbReference type="Proteomes" id="UP000323454">
    <property type="component" value="Unassembled WGS sequence"/>
</dbReference>